<protein>
    <submittedName>
        <fullName evidence="1">Uncharacterized protein</fullName>
    </submittedName>
</protein>
<name>A0ABN6YSP7_9FIRM</name>
<proteinExistence type="predicted"/>
<evidence type="ECO:0000313" key="2">
    <source>
        <dbReference type="Proteomes" id="UP001305815"/>
    </source>
</evidence>
<dbReference type="Proteomes" id="UP001305815">
    <property type="component" value="Chromosome"/>
</dbReference>
<evidence type="ECO:0000313" key="1">
    <source>
        <dbReference type="EMBL" id="BDZ76096.1"/>
    </source>
</evidence>
<reference evidence="2" key="1">
    <citation type="journal article" date="2023" name="Int. J. Syst. Evol. Microbiol.">
        <title>Claveliimonas bilis gen. nov., sp. nov., deoxycholic acid-producing bacteria isolated from human faeces, and reclassification of Sellimonas monacensis Zenner et al. 2021 as Claveliimonas monacensis comb. nov.</title>
        <authorList>
            <person name="Hisatomi A."/>
            <person name="Kastawa N.W.E.P.G."/>
            <person name="Song I."/>
            <person name="Ohkuma M."/>
            <person name="Fukiya S."/>
            <person name="Sakamoto M."/>
        </authorList>
    </citation>
    <scope>NUCLEOTIDE SEQUENCE [LARGE SCALE GENOMIC DNA]</scope>
    <source>
        <strain evidence="2">12BBH14</strain>
    </source>
</reference>
<gene>
    <name evidence="1" type="ORF">Lac1_02790</name>
</gene>
<keyword evidence="2" id="KW-1185">Reference proteome</keyword>
<dbReference type="EMBL" id="AP027742">
    <property type="protein sequence ID" value="BDZ76096.1"/>
    <property type="molecule type" value="Genomic_DNA"/>
</dbReference>
<accession>A0ABN6YSP7</accession>
<sequence>MSKKNVNFVTDIVGKNEKIFPKELKPHGLATPKFFVGCFGFFDANIWRDVCIDDETGGVRSKYTARQMANYKSYCKRMVGVLGNYLAPARIKAEQLIKEDMRLCDEIKKCICSDDATAREREATGKKLNTLYQNHTEILSKLIELEKSIKTCEYTLKKELEAVAEEFKTRFATYSHGMRLKAVSVEQFPEMSYSNVLDDYKQTYGNDDVMLTNYIKEGKKYV</sequence>
<dbReference type="RefSeq" id="WP_316266049.1">
    <property type="nucleotide sequence ID" value="NZ_AP027742.1"/>
</dbReference>
<organism evidence="1 2">
    <name type="scientific">Claveliimonas bilis</name>
    <dbReference type="NCBI Taxonomy" id="3028070"/>
    <lineage>
        <taxon>Bacteria</taxon>
        <taxon>Bacillati</taxon>
        <taxon>Bacillota</taxon>
        <taxon>Clostridia</taxon>
        <taxon>Lachnospirales</taxon>
        <taxon>Lachnospiraceae</taxon>
        <taxon>Claveliimonas</taxon>
    </lineage>
</organism>